<dbReference type="PROSITE" id="PS50004">
    <property type="entry name" value="C2"/>
    <property type="match status" value="2"/>
</dbReference>
<dbReference type="Proteomes" id="UP000436088">
    <property type="component" value="Unassembled WGS sequence"/>
</dbReference>
<gene>
    <name evidence="16" type="ORF">F3Y22_tig00110109pilonHSYRG00110</name>
</gene>
<dbReference type="FunFam" id="2.60.40.150:FF:000066">
    <property type="entry name" value="Extended synaptotagmin-2"/>
    <property type="match status" value="1"/>
</dbReference>
<dbReference type="GO" id="GO:0046872">
    <property type="term" value="F:metal ion binding"/>
    <property type="evidence" value="ECO:0007669"/>
    <property type="project" value="UniProtKB-KW"/>
</dbReference>
<keyword evidence="8" id="KW-0106">Calcium</keyword>
<dbReference type="SMART" id="SM00239">
    <property type="entry name" value="C2"/>
    <property type="match status" value="2"/>
</dbReference>
<evidence type="ECO:0000256" key="7">
    <source>
        <dbReference type="ARBA" id="ARBA00022737"/>
    </source>
</evidence>
<evidence type="ECO:0000256" key="8">
    <source>
        <dbReference type="ARBA" id="ARBA00022837"/>
    </source>
</evidence>
<evidence type="ECO:0000256" key="1">
    <source>
        <dbReference type="ARBA" id="ARBA00001913"/>
    </source>
</evidence>
<dbReference type="CDD" id="cd00030">
    <property type="entry name" value="C2"/>
    <property type="match status" value="1"/>
</dbReference>
<dbReference type="Pfam" id="PF17047">
    <property type="entry name" value="SMP_LBD"/>
    <property type="match status" value="1"/>
</dbReference>
<evidence type="ECO:0000256" key="4">
    <source>
        <dbReference type="ARBA" id="ARBA00022448"/>
    </source>
</evidence>
<keyword evidence="9 13" id="KW-1133">Transmembrane helix</keyword>
<dbReference type="SUPFAM" id="SSF49562">
    <property type="entry name" value="C2 domain (Calcium/lipid-binding domain, CaLB)"/>
    <property type="match status" value="2"/>
</dbReference>
<proteinExistence type="inferred from homology"/>
<feature type="domain" description="C2" evidence="14">
    <location>
        <begin position="398"/>
        <end position="519"/>
    </location>
</feature>
<dbReference type="Pfam" id="PF00168">
    <property type="entry name" value="C2"/>
    <property type="match status" value="2"/>
</dbReference>
<feature type="transmembrane region" description="Helical" evidence="13">
    <location>
        <begin position="7"/>
        <end position="31"/>
    </location>
</feature>
<keyword evidence="7" id="KW-0677">Repeat</keyword>
<name>A0A6A3BJ92_HIBSY</name>
<dbReference type="CDD" id="cd21677">
    <property type="entry name" value="SMP_SYT"/>
    <property type="match status" value="1"/>
</dbReference>
<dbReference type="PROSITE" id="PS51847">
    <property type="entry name" value="SMP"/>
    <property type="match status" value="1"/>
</dbReference>
<protein>
    <submittedName>
        <fullName evidence="16">Synaptotagmin-3</fullName>
    </submittedName>
</protein>
<evidence type="ECO:0000256" key="3">
    <source>
        <dbReference type="ARBA" id="ARBA00006996"/>
    </source>
</evidence>
<evidence type="ECO:0000256" key="2">
    <source>
        <dbReference type="ARBA" id="ARBA00004167"/>
    </source>
</evidence>
<comment type="subcellular location">
    <subcellularLocation>
        <location evidence="2">Membrane</location>
        <topology evidence="2">Single-pass membrane protein</topology>
    </subcellularLocation>
</comment>
<dbReference type="GO" id="GO:0008289">
    <property type="term" value="F:lipid binding"/>
    <property type="evidence" value="ECO:0007669"/>
    <property type="project" value="UniProtKB-KW"/>
</dbReference>
<dbReference type="EMBL" id="VEPZ02000842">
    <property type="protein sequence ID" value="KAE8716744.1"/>
    <property type="molecule type" value="Genomic_DNA"/>
</dbReference>
<evidence type="ECO:0000256" key="12">
    <source>
        <dbReference type="ARBA" id="ARBA00023136"/>
    </source>
</evidence>
<evidence type="ECO:0000256" key="11">
    <source>
        <dbReference type="ARBA" id="ARBA00023121"/>
    </source>
</evidence>
<dbReference type="InterPro" id="IPR045050">
    <property type="entry name" value="Synaptotagmin_plant"/>
</dbReference>
<dbReference type="InterPro" id="IPR031468">
    <property type="entry name" value="SMP_LBD"/>
</dbReference>
<dbReference type="Gene3D" id="2.60.40.150">
    <property type="entry name" value="C2 domain"/>
    <property type="match status" value="2"/>
</dbReference>
<evidence type="ECO:0000256" key="10">
    <source>
        <dbReference type="ARBA" id="ARBA00023055"/>
    </source>
</evidence>
<dbReference type="GO" id="GO:0005783">
    <property type="term" value="C:endoplasmic reticulum"/>
    <property type="evidence" value="ECO:0007669"/>
    <property type="project" value="TreeGrafter"/>
</dbReference>
<keyword evidence="17" id="KW-1185">Reference proteome</keyword>
<keyword evidence="12 13" id="KW-0472">Membrane</keyword>
<dbReference type="InterPro" id="IPR035892">
    <property type="entry name" value="C2_domain_sf"/>
</dbReference>
<dbReference type="PRINTS" id="PR00360">
    <property type="entry name" value="C2DOMAIN"/>
</dbReference>
<keyword evidence="10" id="KW-0445">Lipid transport</keyword>
<evidence type="ECO:0000256" key="6">
    <source>
        <dbReference type="ARBA" id="ARBA00022723"/>
    </source>
</evidence>
<evidence type="ECO:0000313" key="17">
    <source>
        <dbReference type="Proteomes" id="UP000436088"/>
    </source>
</evidence>
<sequence>MGFLSTILGLCGFGVGISAGLVIGYYLFIFFQPSDVKDPEIRPLVEQDSETLQRMLPEIPLWVKNPDYDRVDWVNKFLEYMWPYLDKAICMTAKNIAKPIIEEQIPKYKIDAVEFEKLSLGSLPPTFQGMKVYVTEEKELIMEPLIKWAANPDVTLAVKAFGLKATVQVVDLQVFALPRITLKPLVPSFPCFANIFVSLMEKPYIDFGLKLIGADLMSIPGLYRFVQELIKDQVANMYLWPKTLQVPVLDPSKAFKRPVGILHVKVIRAMKLKKKDILGASDPYVKIKLTEDKLTSKKTAVKHKNLNPEWNEEHNMIVKDPQTQALELHVYDWERVGKHDKMGMNVVPLKELTPDEPKVLTLELLKNMDLNDAENKKSHGQLEVELTYKPFKEDEIPKSFDESKSLQRAPDTTPDGGGVLVVVIHEAQDVEGKHHTNPYVTVLFRGEKKKTKHVKKNRDPRWEEEFTFMLDEPPVNDKLHVEVLSSSSGIGLLHPKETLGYVDINLSDVVNNKRINERYHLIDSKNGRIQIELQWRTK</sequence>
<keyword evidence="5 13" id="KW-0812">Transmembrane</keyword>
<evidence type="ECO:0000256" key="9">
    <source>
        <dbReference type="ARBA" id="ARBA00022989"/>
    </source>
</evidence>
<dbReference type="GO" id="GO:0016020">
    <property type="term" value="C:membrane"/>
    <property type="evidence" value="ECO:0007669"/>
    <property type="project" value="UniProtKB-SubCell"/>
</dbReference>
<evidence type="ECO:0000256" key="13">
    <source>
        <dbReference type="SAM" id="Phobius"/>
    </source>
</evidence>
<comment type="similarity">
    <text evidence="3">Belongs to the synaptotagmin family.</text>
</comment>
<evidence type="ECO:0000256" key="5">
    <source>
        <dbReference type="ARBA" id="ARBA00022692"/>
    </source>
</evidence>
<dbReference type="FunFam" id="2.60.40.150:FF:000102">
    <property type="entry name" value="Synaptotagmin-2 isoform A"/>
    <property type="match status" value="1"/>
</dbReference>
<keyword evidence="6" id="KW-0479">Metal-binding</keyword>
<evidence type="ECO:0000313" key="16">
    <source>
        <dbReference type="EMBL" id="KAE8716744.1"/>
    </source>
</evidence>
<accession>A0A6A3BJ92</accession>
<dbReference type="GO" id="GO:0006869">
    <property type="term" value="P:lipid transport"/>
    <property type="evidence" value="ECO:0007669"/>
    <property type="project" value="UniProtKB-KW"/>
</dbReference>
<comment type="cofactor">
    <cofactor evidence="1">
        <name>Ca(2+)</name>
        <dbReference type="ChEBI" id="CHEBI:29108"/>
    </cofactor>
</comment>
<dbReference type="InterPro" id="IPR000008">
    <property type="entry name" value="C2_dom"/>
</dbReference>
<evidence type="ECO:0000259" key="14">
    <source>
        <dbReference type="PROSITE" id="PS50004"/>
    </source>
</evidence>
<dbReference type="PANTHER" id="PTHR10774:SF214">
    <property type="entry name" value="CALCIUM-DEPENDENT LIPID-BINDING (CALB DOMAIN) FAMILY PROTEIN-RELATED"/>
    <property type="match status" value="1"/>
</dbReference>
<evidence type="ECO:0000259" key="15">
    <source>
        <dbReference type="PROSITE" id="PS51847"/>
    </source>
</evidence>
<keyword evidence="11" id="KW-0446">Lipid-binding</keyword>
<dbReference type="InterPro" id="IPR039010">
    <property type="entry name" value="Synaptotagmin_SMP"/>
</dbReference>
<reference evidence="16" key="1">
    <citation type="submission" date="2019-09" db="EMBL/GenBank/DDBJ databases">
        <title>Draft genome information of white flower Hibiscus syriacus.</title>
        <authorList>
            <person name="Kim Y.-M."/>
        </authorList>
    </citation>
    <scope>NUCLEOTIDE SEQUENCE [LARGE SCALE GENOMIC DNA]</scope>
    <source>
        <strain evidence="16">YM2019G1</strain>
    </source>
</reference>
<dbReference type="PANTHER" id="PTHR10774">
    <property type="entry name" value="EXTENDED SYNAPTOTAGMIN-RELATED"/>
    <property type="match status" value="1"/>
</dbReference>
<dbReference type="AlphaFoldDB" id="A0A6A3BJ92"/>
<organism evidence="16 17">
    <name type="scientific">Hibiscus syriacus</name>
    <name type="common">Rose of Sharon</name>
    <dbReference type="NCBI Taxonomy" id="106335"/>
    <lineage>
        <taxon>Eukaryota</taxon>
        <taxon>Viridiplantae</taxon>
        <taxon>Streptophyta</taxon>
        <taxon>Embryophyta</taxon>
        <taxon>Tracheophyta</taxon>
        <taxon>Spermatophyta</taxon>
        <taxon>Magnoliopsida</taxon>
        <taxon>eudicotyledons</taxon>
        <taxon>Gunneridae</taxon>
        <taxon>Pentapetalae</taxon>
        <taxon>rosids</taxon>
        <taxon>malvids</taxon>
        <taxon>Malvales</taxon>
        <taxon>Malvaceae</taxon>
        <taxon>Malvoideae</taxon>
        <taxon>Hibiscus</taxon>
    </lineage>
</organism>
<comment type="caution">
    <text evidence="16">The sequence shown here is derived from an EMBL/GenBank/DDBJ whole genome shotgun (WGS) entry which is preliminary data.</text>
</comment>
<feature type="domain" description="SMP-LTD" evidence="15">
    <location>
        <begin position="67"/>
        <end position="249"/>
    </location>
</feature>
<keyword evidence="4" id="KW-0813">Transport</keyword>
<feature type="domain" description="C2" evidence="14">
    <location>
        <begin position="240"/>
        <end position="362"/>
    </location>
</feature>